<protein>
    <recommendedName>
        <fullName evidence="2">Speriolin C-terminal domain-containing protein</fullName>
    </recommendedName>
</protein>
<dbReference type="PANTHER" id="PTHR22192:SF17">
    <property type="entry name" value="SPERIOLIN-LIKE PROTEIN"/>
    <property type="match status" value="1"/>
</dbReference>
<evidence type="ECO:0000256" key="1">
    <source>
        <dbReference type="SAM" id="MobiDB-lite"/>
    </source>
</evidence>
<gene>
    <name evidence="3" type="primary">LOC115434903</name>
</gene>
<keyword evidence="4" id="KW-1185">Reference proteome</keyword>
<dbReference type="InterPro" id="IPR029384">
    <property type="entry name" value="Speriolin_C"/>
</dbReference>
<name>A0A672Z6S6_9TELE</name>
<dbReference type="AlphaFoldDB" id="A0A672Z6S6"/>
<feature type="compositionally biased region" description="Basic and acidic residues" evidence="1">
    <location>
        <begin position="1"/>
        <end position="16"/>
    </location>
</feature>
<dbReference type="InParanoid" id="A0A672Z6S6"/>
<dbReference type="Ensembl" id="ENSSORT00005013459.1">
    <property type="protein sequence ID" value="ENSSORP00005013051.1"/>
    <property type="gene ID" value="ENSSORG00005006801.1"/>
</dbReference>
<dbReference type="GO" id="GO:0005813">
    <property type="term" value="C:centrosome"/>
    <property type="evidence" value="ECO:0007669"/>
    <property type="project" value="TreeGrafter"/>
</dbReference>
<accession>A0A672Z6S6</accession>
<dbReference type="PANTHER" id="PTHR22192">
    <property type="entry name" value="SPERIOLIN"/>
    <property type="match status" value="1"/>
</dbReference>
<reference evidence="3" key="3">
    <citation type="submission" date="2025-09" db="UniProtKB">
        <authorList>
            <consortium name="Ensembl"/>
        </authorList>
    </citation>
    <scope>IDENTIFICATION</scope>
</reference>
<sequence length="211" mass="24516">MQNTFKEKQFRDDLQQTRRQHRTSSPVDFRSFLESSLDTGRVEETGRESNQAEFAPGVKSPKRLLGEIPFQVDRRILSYIFQGHKRLYGFTVANIPNKIIEVSTHPVTGEIDEGYRLHLTQRYEDLKDKLDQLGYKMALHPRFSEFVINTYGILKDTSDELKSKATIYNDSEFLRKVILTIAPRKLHEDMLILLSCLCNMAGKDGMPLFLW</sequence>
<feature type="region of interest" description="Disordered" evidence="1">
    <location>
        <begin position="1"/>
        <end position="28"/>
    </location>
</feature>
<reference evidence="3" key="1">
    <citation type="submission" date="2019-06" db="EMBL/GenBank/DDBJ databases">
        <authorList>
            <consortium name="Wellcome Sanger Institute Data Sharing"/>
        </authorList>
    </citation>
    <scope>NUCLEOTIDE SEQUENCE [LARGE SCALE GENOMIC DNA]</scope>
</reference>
<evidence type="ECO:0000259" key="2">
    <source>
        <dbReference type="Pfam" id="PF15059"/>
    </source>
</evidence>
<proteinExistence type="predicted"/>
<evidence type="ECO:0000313" key="3">
    <source>
        <dbReference type="Ensembl" id="ENSSORP00005013051.1"/>
    </source>
</evidence>
<feature type="domain" description="Speriolin C-terminal" evidence="2">
    <location>
        <begin position="64"/>
        <end position="211"/>
    </location>
</feature>
<dbReference type="Pfam" id="PF15059">
    <property type="entry name" value="Speriolin_C"/>
    <property type="match status" value="1"/>
</dbReference>
<reference evidence="3" key="2">
    <citation type="submission" date="2025-08" db="UniProtKB">
        <authorList>
            <consortium name="Ensembl"/>
        </authorList>
    </citation>
    <scope>IDENTIFICATION</scope>
</reference>
<dbReference type="InterPro" id="IPR026715">
    <property type="entry name" value="SPATC1"/>
</dbReference>
<dbReference type="Proteomes" id="UP000472271">
    <property type="component" value="Chromosome 16"/>
</dbReference>
<organism evidence="3 4">
    <name type="scientific">Sphaeramia orbicularis</name>
    <name type="common">orbiculate cardinalfish</name>
    <dbReference type="NCBI Taxonomy" id="375764"/>
    <lineage>
        <taxon>Eukaryota</taxon>
        <taxon>Metazoa</taxon>
        <taxon>Chordata</taxon>
        <taxon>Craniata</taxon>
        <taxon>Vertebrata</taxon>
        <taxon>Euteleostomi</taxon>
        <taxon>Actinopterygii</taxon>
        <taxon>Neopterygii</taxon>
        <taxon>Teleostei</taxon>
        <taxon>Neoteleostei</taxon>
        <taxon>Acanthomorphata</taxon>
        <taxon>Gobiaria</taxon>
        <taxon>Kurtiformes</taxon>
        <taxon>Apogonoidei</taxon>
        <taxon>Apogonidae</taxon>
        <taxon>Apogoninae</taxon>
        <taxon>Sphaeramia</taxon>
    </lineage>
</organism>
<evidence type="ECO:0000313" key="4">
    <source>
        <dbReference type="Proteomes" id="UP000472271"/>
    </source>
</evidence>